<comment type="caution">
    <text evidence="6">The sequence shown here is derived from an EMBL/GenBank/DDBJ whole genome shotgun (WGS) entry which is preliminary data.</text>
</comment>
<keyword evidence="5" id="KW-0961">Cell wall biogenesis/degradation</keyword>
<keyword evidence="4" id="KW-0325">Glycoprotein</keyword>
<organism evidence="6 7">
    <name type="scientific">Paramicrosporidium saccamoebae</name>
    <dbReference type="NCBI Taxonomy" id="1246581"/>
    <lineage>
        <taxon>Eukaryota</taxon>
        <taxon>Fungi</taxon>
        <taxon>Fungi incertae sedis</taxon>
        <taxon>Cryptomycota</taxon>
        <taxon>Cryptomycota incertae sedis</taxon>
        <taxon>Paramicrosporidium</taxon>
    </lineage>
</organism>
<dbReference type="OrthoDB" id="428346at2759"/>
<evidence type="ECO:0000313" key="7">
    <source>
        <dbReference type="Proteomes" id="UP000240830"/>
    </source>
</evidence>
<dbReference type="GO" id="GO:0016020">
    <property type="term" value="C:membrane"/>
    <property type="evidence" value="ECO:0007669"/>
    <property type="project" value="InterPro"/>
</dbReference>
<dbReference type="STRING" id="1246581.A0A2H9TH60"/>
<dbReference type="InterPro" id="IPR004938">
    <property type="entry name" value="XG_FTase"/>
</dbReference>
<evidence type="ECO:0000256" key="1">
    <source>
        <dbReference type="ARBA" id="ARBA00010481"/>
    </source>
</evidence>
<dbReference type="Gene3D" id="3.40.50.11340">
    <property type="match status" value="1"/>
</dbReference>
<proteinExistence type="inferred from homology"/>
<protein>
    <recommendedName>
        <fullName evidence="8">Fucosyltransferase</fullName>
    </recommendedName>
</protein>
<evidence type="ECO:0000256" key="5">
    <source>
        <dbReference type="ARBA" id="ARBA00023316"/>
    </source>
</evidence>
<dbReference type="Proteomes" id="UP000240830">
    <property type="component" value="Unassembled WGS sequence"/>
</dbReference>
<evidence type="ECO:0008006" key="8">
    <source>
        <dbReference type="Google" id="ProtNLM"/>
    </source>
</evidence>
<keyword evidence="7" id="KW-1185">Reference proteome</keyword>
<dbReference type="AlphaFoldDB" id="A0A2H9TH60"/>
<accession>A0A2H9TH60</accession>
<dbReference type="EMBL" id="MTSL01000190">
    <property type="protein sequence ID" value="PJF17112.1"/>
    <property type="molecule type" value="Genomic_DNA"/>
</dbReference>
<dbReference type="PANTHER" id="PTHR31889">
    <property type="entry name" value="FUCOSYLTRANSFERASE 2-RELATED"/>
    <property type="match status" value="1"/>
</dbReference>
<dbReference type="Pfam" id="PF03254">
    <property type="entry name" value="XG_FTase"/>
    <property type="match status" value="2"/>
</dbReference>
<sequence length="398" mass="45427">MVGNGKLQAAMQRYEKIHSIGANGEMLAAEMYRYVEDDNVIDHRYIIYTPVSSTCGLGNRLLSLLSTYLLALLTDRTLIVHFSDYDIDTLFCNPFPKSKWSMPDTIKWGKIRSTMYNEPQPAVEVTSKMLRKMVRLVLSQSSKQSTVQLLACGGDLMERWKNVQILHISGNHYFLPLLFANPTYTKILQGWFPDGNVASTLFSYLFHPRDYIIDEVSQTLKDSHHFYRIGLQARYFYGLVKLASANTAIHCLDVLKPEHVFVASLHCEVSEYLANNRLWNITHRYSEGKQLTGRKQASEAVHDIWMLAVCDDLVVTKRSTLGYVATALSKKLPMFLSGPNEEGACSRAISHEPCFHRKMPFESDFCDAFPDASYRLFPNPNIFMTCEDTIGVKLRVKY</sequence>
<keyword evidence="2" id="KW-0328">Glycosyltransferase</keyword>
<dbReference type="GO" id="GO:0071555">
    <property type="term" value="P:cell wall organization"/>
    <property type="evidence" value="ECO:0007669"/>
    <property type="project" value="UniProtKB-KW"/>
</dbReference>
<reference evidence="6 7" key="1">
    <citation type="submission" date="2016-10" db="EMBL/GenBank/DDBJ databases">
        <title>The genome of Paramicrosporidium saccamoebae is the missing link in understanding Cryptomycota and Microsporidia evolution.</title>
        <authorList>
            <person name="Quandt C.A."/>
            <person name="Beaudet D."/>
            <person name="Corsaro D."/>
            <person name="Michel R."/>
            <person name="Corradi N."/>
            <person name="James T."/>
        </authorList>
    </citation>
    <scope>NUCLEOTIDE SEQUENCE [LARGE SCALE GENOMIC DNA]</scope>
    <source>
        <strain evidence="6 7">KSL3</strain>
    </source>
</reference>
<name>A0A2H9TH60_9FUNG</name>
<evidence type="ECO:0000313" key="6">
    <source>
        <dbReference type="EMBL" id="PJF17112.1"/>
    </source>
</evidence>
<dbReference type="Gene3D" id="3.40.50.11350">
    <property type="match status" value="1"/>
</dbReference>
<dbReference type="GO" id="GO:0008107">
    <property type="term" value="F:galactoside 2-alpha-L-fucosyltransferase activity"/>
    <property type="evidence" value="ECO:0007669"/>
    <property type="project" value="InterPro"/>
</dbReference>
<evidence type="ECO:0000256" key="2">
    <source>
        <dbReference type="ARBA" id="ARBA00022676"/>
    </source>
</evidence>
<comment type="similarity">
    <text evidence="1">Belongs to the glycosyltransferase 37 family.</text>
</comment>
<evidence type="ECO:0000256" key="4">
    <source>
        <dbReference type="ARBA" id="ARBA00023180"/>
    </source>
</evidence>
<gene>
    <name evidence="6" type="ORF">PSACC_03063</name>
</gene>
<dbReference type="GO" id="GO:0042546">
    <property type="term" value="P:cell wall biogenesis"/>
    <property type="evidence" value="ECO:0007669"/>
    <property type="project" value="InterPro"/>
</dbReference>
<dbReference type="PANTHER" id="PTHR31889:SF2">
    <property type="entry name" value="FUCOSYLTRANSFERASE 3"/>
    <property type="match status" value="1"/>
</dbReference>
<evidence type="ECO:0000256" key="3">
    <source>
        <dbReference type="ARBA" id="ARBA00022679"/>
    </source>
</evidence>
<keyword evidence="3" id="KW-0808">Transferase</keyword>